<evidence type="ECO:0000256" key="1">
    <source>
        <dbReference type="SAM" id="MobiDB-lite"/>
    </source>
</evidence>
<sequence length="425" mass="48301">MSMAAKFTYNKAVEERNNRRRIRVAENPALDAETSDVESFITVNDHMQEMVDNPSLVNKVFHLIPPAGIAWLKDMIPGFKISGNTPQYELSVSTHPVPSSAPSAPRKPKPDFTPKKMDDIDSDVITTFPPALLHLEENDFVIPLAWFVPKNLRWITANLHNFKRTKLTYKPEKPQVLDIDDVKKKMDAAPDVGPSNDSELDYIQWKTATENHLNFEVELYGSATASRPTFLARHYNFFDRNDASSTFQFWQGYEIELRKKHYEELFEFERSEYMVYWTLVKSAEEYSKRERTLRGGKGAYNGSNSYRNHPVPSTSYPSSRYAPYPSSQPFPSSSESRPKPRCVGCGKVGHKLGEHRNTEHGVFPFATSTPRGDLVTSSGTKICIWFNIHGECRHTTCSSGNRICSLCGGHHHALGKSFCPNRSRE</sequence>
<protein>
    <submittedName>
        <fullName evidence="2">Uncharacterized protein</fullName>
    </submittedName>
</protein>
<comment type="caution">
    <text evidence="2">The sequence shown here is derived from an EMBL/GenBank/DDBJ whole genome shotgun (WGS) entry which is preliminary data.</text>
</comment>
<dbReference type="AlphaFoldDB" id="A0A8H5LMK8"/>
<evidence type="ECO:0000313" key="3">
    <source>
        <dbReference type="Proteomes" id="UP000518752"/>
    </source>
</evidence>
<organism evidence="2 3">
    <name type="scientific">Collybiopsis confluens</name>
    <dbReference type="NCBI Taxonomy" id="2823264"/>
    <lineage>
        <taxon>Eukaryota</taxon>
        <taxon>Fungi</taxon>
        <taxon>Dikarya</taxon>
        <taxon>Basidiomycota</taxon>
        <taxon>Agaricomycotina</taxon>
        <taxon>Agaricomycetes</taxon>
        <taxon>Agaricomycetidae</taxon>
        <taxon>Agaricales</taxon>
        <taxon>Marasmiineae</taxon>
        <taxon>Omphalotaceae</taxon>
        <taxon>Collybiopsis</taxon>
    </lineage>
</organism>
<keyword evidence="3" id="KW-1185">Reference proteome</keyword>
<dbReference type="OrthoDB" id="3018573at2759"/>
<reference evidence="2 3" key="1">
    <citation type="journal article" date="2020" name="ISME J.">
        <title>Uncovering the hidden diversity of litter-decomposition mechanisms in mushroom-forming fungi.</title>
        <authorList>
            <person name="Floudas D."/>
            <person name="Bentzer J."/>
            <person name="Ahren D."/>
            <person name="Johansson T."/>
            <person name="Persson P."/>
            <person name="Tunlid A."/>
        </authorList>
    </citation>
    <scope>NUCLEOTIDE SEQUENCE [LARGE SCALE GENOMIC DNA]</scope>
    <source>
        <strain evidence="2 3">CBS 406.79</strain>
    </source>
</reference>
<accession>A0A8H5LMK8</accession>
<feature type="region of interest" description="Disordered" evidence="1">
    <location>
        <begin position="90"/>
        <end position="118"/>
    </location>
</feature>
<evidence type="ECO:0000313" key="2">
    <source>
        <dbReference type="EMBL" id="KAF5362782.1"/>
    </source>
</evidence>
<feature type="compositionally biased region" description="Low complexity" evidence="1">
    <location>
        <begin position="91"/>
        <end position="104"/>
    </location>
</feature>
<feature type="compositionally biased region" description="Low complexity" evidence="1">
    <location>
        <begin position="312"/>
        <end position="335"/>
    </location>
</feature>
<proteinExistence type="predicted"/>
<name>A0A8H5LMK8_9AGAR</name>
<gene>
    <name evidence="2" type="ORF">D9757_010996</name>
</gene>
<feature type="compositionally biased region" description="Basic and acidic residues" evidence="1">
    <location>
        <begin position="108"/>
        <end position="118"/>
    </location>
</feature>
<dbReference type="EMBL" id="JAACJN010000198">
    <property type="protein sequence ID" value="KAF5362782.1"/>
    <property type="molecule type" value="Genomic_DNA"/>
</dbReference>
<dbReference type="Proteomes" id="UP000518752">
    <property type="component" value="Unassembled WGS sequence"/>
</dbReference>
<feature type="region of interest" description="Disordered" evidence="1">
    <location>
        <begin position="297"/>
        <end position="340"/>
    </location>
</feature>